<accession>Q5AUQ1</accession>
<evidence type="ECO:0000313" key="2">
    <source>
        <dbReference type="EMBL" id="CBF73639.1"/>
    </source>
</evidence>
<dbReference type="VEuPathDB" id="FungiDB:AN7979"/>
<protein>
    <submittedName>
        <fullName evidence="2">Uncharacterized protein</fullName>
    </submittedName>
</protein>
<reference evidence="3" key="1">
    <citation type="journal article" date="2005" name="Nature">
        <title>Sequencing of Aspergillus nidulans and comparative analysis with A. fumigatus and A. oryzae.</title>
        <authorList>
            <person name="Galagan J.E."/>
            <person name="Calvo S.E."/>
            <person name="Cuomo C."/>
            <person name="Ma L.J."/>
            <person name="Wortman J.R."/>
            <person name="Batzoglou S."/>
            <person name="Lee S.I."/>
            <person name="Basturkmen M."/>
            <person name="Spevak C.C."/>
            <person name="Clutterbuck J."/>
            <person name="Kapitonov V."/>
            <person name="Jurka J."/>
            <person name="Scazzocchio C."/>
            <person name="Farman M."/>
            <person name="Butler J."/>
            <person name="Purcell S."/>
            <person name="Harris S."/>
            <person name="Braus G.H."/>
            <person name="Draht O."/>
            <person name="Busch S."/>
            <person name="D'Enfert C."/>
            <person name="Bouchier C."/>
            <person name="Goldman G.H."/>
            <person name="Bell-Pedersen D."/>
            <person name="Griffiths-Jones S."/>
            <person name="Doonan J.H."/>
            <person name="Yu J."/>
            <person name="Vienken K."/>
            <person name="Pain A."/>
            <person name="Freitag M."/>
            <person name="Selker E.U."/>
            <person name="Archer D.B."/>
            <person name="Penalva M.A."/>
            <person name="Oakley B.R."/>
            <person name="Momany M."/>
            <person name="Tanaka T."/>
            <person name="Kumagai T."/>
            <person name="Asai K."/>
            <person name="Machida M."/>
            <person name="Nierman W.C."/>
            <person name="Denning D.W."/>
            <person name="Caddick M."/>
            <person name="Hynes M."/>
            <person name="Paoletti M."/>
            <person name="Fischer R."/>
            <person name="Miller B."/>
            <person name="Dyer P."/>
            <person name="Sachs M.S."/>
            <person name="Osmani S.A."/>
            <person name="Birren B.W."/>
        </authorList>
    </citation>
    <scope>NUCLEOTIDE SEQUENCE [LARGE SCALE GENOMIC DNA]</scope>
    <source>
        <strain evidence="3">FGSC A4 / ATCC 38163 / CBS 112.46 / NRRL 194 / M139</strain>
    </source>
</reference>
<dbReference type="AlphaFoldDB" id="Q5AUQ1"/>
<feature type="region of interest" description="Disordered" evidence="1">
    <location>
        <begin position="45"/>
        <end position="109"/>
    </location>
</feature>
<dbReference type="RefSeq" id="XP_681248.1">
    <property type="nucleotide sequence ID" value="XM_676156.1"/>
</dbReference>
<gene>
    <name evidence="2" type="ORF">ANIA_07979</name>
</gene>
<proteinExistence type="predicted"/>
<accession>C8V5F7</accession>
<evidence type="ECO:0000313" key="3">
    <source>
        <dbReference type="Proteomes" id="UP000000560"/>
    </source>
</evidence>
<name>Q5AUQ1_EMENI</name>
<evidence type="ECO:0000256" key="1">
    <source>
        <dbReference type="SAM" id="MobiDB-lite"/>
    </source>
</evidence>
<dbReference type="GeneID" id="2869154"/>
<dbReference type="InParanoid" id="Q5AUQ1"/>
<reference evidence="3" key="2">
    <citation type="journal article" date="2009" name="Fungal Genet. Biol.">
        <title>The 2008 update of the Aspergillus nidulans genome annotation: a community effort.</title>
        <authorList>
            <person name="Wortman J.R."/>
            <person name="Gilsenan J.M."/>
            <person name="Joardar V."/>
            <person name="Deegan J."/>
            <person name="Clutterbuck J."/>
            <person name="Andersen M.R."/>
            <person name="Archer D."/>
            <person name="Bencina M."/>
            <person name="Braus G."/>
            <person name="Coutinho P."/>
            <person name="von Dohren H."/>
            <person name="Doonan J."/>
            <person name="Driessen A.J."/>
            <person name="Durek P."/>
            <person name="Espeso E."/>
            <person name="Fekete E."/>
            <person name="Flipphi M."/>
            <person name="Estrada C.G."/>
            <person name="Geysens S."/>
            <person name="Goldman G."/>
            <person name="de Groot P.W."/>
            <person name="Hansen K."/>
            <person name="Harris S.D."/>
            <person name="Heinekamp T."/>
            <person name="Helmstaedt K."/>
            <person name="Henrissat B."/>
            <person name="Hofmann G."/>
            <person name="Homan T."/>
            <person name="Horio T."/>
            <person name="Horiuchi H."/>
            <person name="James S."/>
            <person name="Jones M."/>
            <person name="Karaffa L."/>
            <person name="Karanyi Z."/>
            <person name="Kato M."/>
            <person name="Keller N."/>
            <person name="Kelly D.E."/>
            <person name="Kiel J.A."/>
            <person name="Kim J.M."/>
            <person name="van der Klei I.J."/>
            <person name="Klis F.M."/>
            <person name="Kovalchuk A."/>
            <person name="Krasevec N."/>
            <person name="Kubicek C.P."/>
            <person name="Liu B."/>
            <person name="Maccabe A."/>
            <person name="Meyer V."/>
            <person name="Mirabito P."/>
            <person name="Miskei M."/>
            <person name="Mos M."/>
            <person name="Mullins J."/>
            <person name="Nelson D.R."/>
            <person name="Nielsen J."/>
            <person name="Oakley B.R."/>
            <person name="Osmani S.A."/>
            <person name="Pakula T."/>
            <person name="Paszewski A."/>
            <person name="Paulsen I."/>
            <person name="Pilsyk S."/>
            <person name="Pocsi I."/>
            <person name="Punt P.J."/>
            <person name="Ram A.F."/>
            <person name="Ren Q."/>
            <person name="Robellet X."/>
            <person name="Robson G."/>
            <person name="Seiboth B."/>
            <person name="van Solingen P."/>
            <person name="Specht T."/>
            <person name="Sun J."/>
            <person name="Taheri-Talesh N."/>
            <person name="Takeshita N."/>
            <person name="Ussery D."/>
            <person name="vanKuyk P.A."/>
            <person name="Visser H."/>
            <person name="van de Vondervoort P.J."/>
            <person name="de Vries R.P."/>
            <person name="Walton J."/>
            <person name="Xiang X."/>
            <person name="Xiong Y."/>
            <person name="Zeng A.P."/>
            <person name="Brandt B.W."/>
            <person name="Cornell M.J."/>
            <person name="van den Hondel C.A."/>
            <person name="Visser J."/>
            <person name="Oliver S.G."/>
            <person name="Turner G."/>
        </authorList>
    </citation>
    <scope>GENOME REANNOTATION</scope>
    <source>
        <strain evidence="3">FGSC A4 / ATCC 38163 / CBS 112.46 / NRRL 194 / M139</strain>
    </source>
</reference>
<dbReference type="EMBL" id="BN001302">
    <property type="protein sequence ID" value="CBF73639.1"/>
    <property type="molecule type" value="Genomic_DNA"/>
</dbReference>
<organism evidence="2 3">
    <name type="scientific">Emericella nidulans (strain FGSC A4 / ATCC 38163 / CBS 112.46 / NRRL 194 / M139)</name>
    <name type="common">Aspergillus nidulans</name>
    <dbReference type="NCBI Taxonomy" id="227321"/>
    <lineage>
        <taxon>Eukaryota</taxon>
        <taxon>Fungi</taxon>
        <taxon>Dikarya</taxon>
        <taxon>Ascomycota</taxon>
        <taxon>Pezizomycotina</taxon>
        <taxon>Eurotiomycetes</taxon>
        <taxon>Eurotiomycetidae</taxon>
        <taxon>Eurotiales</taxon>
        <taxon>Aspergillaceae</taxon>
        <taxon>Aspergillus</taxon>
        <taxon>Aspergillus subgen. Nidulantes</taxon>
    </lineage>
</organism>
<dbReference type="KEGG" id="ani:ANIA_07979"/>
<dbReference type="STRING" id="227321.Q5AUQ1"/>
<keyword evidence="3" id="KW-1185">Reference proteome</keyword>
<dbReference type="HOGENOM" id="CLU_2183918_0_0_1"/>
<sequence length="109" mass="12180">MITTFFIHHCIYFSFFGKSAQPGPTGHGQTREPGADAPQSLLFVEEAGSSNNQRAAPHVAEPSKPVQQGQQEVPRAGRERRILKKQQKQKFYCQQHPADAGSPEPMEYE</sequence>
<dbReference type="Proteomes" id="UP000000560">
    <property type="component" value="Chromosome II"/>
</dbReference>